<dbReference type="AlphaFoldDB" id="A0A9E8NB69"/>
<dbReference type="KEGG" id="dpf:ON006_25660"/>
<organism evidence="1 2">
    <name type="scientific">Dyadobacter pollutisoli</name>
    <dbReference type="NCBI Taxonomy" id="2910158"/>
    <lineage>
        <taxon>Bacteria</taxon>
        <taxon>Pseudomonadati</taxon>
        <taxon>Bacteroidota</taxon>
        <taxon>Cytophagia</taxon>
        <taxon>Cytophagales</taxon>
        <taxon>Spirosomataceae</taxon>
        <taxon>Dyadobacter</taxon>
    </lineage>
</organism>
<dbReference type="Proteomes" id="UP001164653">
    <property type="component" value="Chromosome"/>
</dbReference>
<accession>A0A9E8NB69</accession>
<evidence type="ECO:0000313" key="2">
    <source>
        <dbReference type="Proteomes" id="UP001164653"/>
    </source>
</evidence>
<name>A0A9E8NB69_9BACT</name>
<gene>
    <name evidence="1" type="ORF">ON006_25660</name>
</gene>
<dbReference type="SUPFAM" id="SSF53756">
    <property type="entry name" value="UDP-Glycosyltransferase/glycogen phosphorylase"/>
    <property type="match status" value="1"/>
</dbReference>
<keyword evidence="2" id="KW-1185">Reference proteome</keyword>
<dbReference type="RefSeq" id="WP_244824095.1">
    <property type="nucleotide sequence ID" value="NZ_CP112998.1"/>
</dbReference>
<dbReference type="InterPro" id="IPR052913">
    <property type="entry name" value="Glycopeptide_resist_protein"/>
</dbReference>
<dbReference type="Pfam" id="PF04294">
    <property type="entry name" value="VanW"/>
    <property type="match status" value="1"/>
</dbReference>
<dbReference type="InterPro" id="IPR007391">
    <property type="entry name" value="Vancomycin_resist_VanW"/>
</dbReference>
<evidence type="ECO:0000313" key="1">
    <source>
        <dbReference type="EMBL" id="WAC11109.1"/>
    </source>
</evidence>
<reference evidence="1" key="1">
    <citation type="submission" date="2022-11" db="EMBL/GenBank/DDBJ databases">
        <title>Dyadobacter pollutisoli sp. nov., isolated from plastic dumped soil.</title>
        <authorList>
            <person name="Kim J.M."/>
            <person name="Kim K.R."/>
            <person name="Lee J.K."/>
            <person name="Hao L."/>
            <person name="Jeon C.O."/>
        </authorList>
    </citation>
    <scope>NUCLEOTIDE SEQUENCE</scope>
    <source>
        <strain evidence="1">U1</strain>
    </source>
</reference>
<dbReference type="PANTHER" id="PTHR35788">
    <property type="entry name" value="EXPORTED PROTEIN-RELATED"/>
    <property type="match status" value="1"/>
</dbReference>
<protein>
    <submittedName>
        <fullName evidence="1">VanW family protein</fullName>
    </submittedName>
</protein>
<proteinExistence type="predicted"/>
<dbReference type="PANTHER" id="PTHR35788:SF1">
    <property type="entry name" value="EXPORTED PROTEIN"/>
    <property type="match status" value="1"/>
</dbReference>
<dbReference type="EMBL" id="CP112998">
    <property type="protein sequence ID" value="WAC11109.1"/>
    <property type="molecule type" value="Genomic_DNA"/>
</dbReference>
<sequence length="554" mass="63483">MRRCIQNSLADIRTFSDTQQLKSQPVLSVSETELWNIDDNETEWILTAGKIENLRQAVKRLNGVEVQARRIFSFWKHLGYPSARRGYVLGREIREGCIVPTVAGGICQLSNALYDAALKANFEIVERHRHTKVIKGSLAERDRDATVKWNYIDLRFKSDYPFRIEVELTRDKLIVKFRGERKHTLITESNSKNTFPASKLNDCYSCGNSECIKYTGLPQLKFQKSNAAFILDEKWSEFNDYVNTISREEDLFILPHPKSYIRTSRFSWTIENPKTVKSFWILTLQRALWTRFSFNGSRNIFSLMLKFDKRIARSVAKKIPLTVTHLIVSQNLLPFLWEQGVFGGRTFDVLMIRQPLENLHLRLDQAYKNFPESKTLNDFRASQALVDFENEALTSARSIITPHEEIAKIFINKSVKLQWNLPKKATNSDVKGSKILFPASALARKGAYEIRRLAKELNFSIVLVGKALEDENFFNGIETEFAGKNPFDNVKLVIYPAYIMHNPKPLLEALARDIPVITTTASGLSPSKNLIMVPIGDYQTLKHAVICELTKGAH</sequence>